<reference evidence="1 2" key="1">
    <citation type="submission" date="2018-03" db="EMBL/GenBank/DDBJ databases">
        <title>Bacteriophage NCPPB3778 and a type I-E CRISPR drive the evolution of the US Biological Select Agent, Rathayibacter toxicus.</title>
        <authorList>
            <person name="Davis E.W.II."/>
            <person name="Tabima J.F."/>
            <person name="Weisberg A.J."/>
            <person name="Dantas Lopes L."/>
            <person name="Wiseman M.S."/>
            <person name="Wiseman M.S."/>
            <person name="Pupko T."/>
            <person name="Belcher M.S."/>
            <person name="Sechler A.J."/>
            <person name="Tancos M.A."/>
            <person name="Schroeder B.K."/>
            <person name="Murray T.D."/>
            <person name="Luster D.G."/>
            <person name="Schneider W.L."/>
            <person name="Rogers E."/>
            <person name="Andreote F.D."/>
            <person name="Grunwald N.J."/>
            <person name="Putnam M.L."/>
            <person name="Chang J.H."/>
        </authorList>
    </citation>
    <scope>NUCLEOTIDE SEQUENCE [LARGE SCALE GENOMIC DNA]</scope>
    <source>
        <strain evidence="1 2">NCCPB 2253</strain>
    </source>
</reference>
<gene>
    <name evidence="1" type="ORF">C7V51_11810</name>
</gene>
<accession>A0AAD1AHL2</accession>
<proteinExistence type="predicted"/>
<dbReference type="KEGG" id="ria:C7V51_11810"/>
<dbReference type="Proteomes" id="UP000283946">
    <property type="component" value="Chromosome"/>
</dbReference>
<sequence>MSFHTEVEAVCVRKLKEAGFRRRKDTITAPLSEGWQGWVGLNSGGWTPQDGVMYPIIGVICDEIQRIYYEIQTHLPGRNYPTPTITIPLGYAADVPKLRQWFFTNDDTVEERATDLVQAVVDIGIPYMRRHASLDAIRATLSGDNMIPNPRVARQKLAIVIFMQDGPRAARAQVEADLARFSTEDNAASEADRRFAKAFFDYIDR</sequence>
<dbReference type="EMBL" id="CP028130">
    <property type="protein sequence ID" value="AZZ56486.1"/>
    <property type="molecule type" value="Genomic_DNA"/>
</dbReference>
<name>A0AAD1AHL2_9MICO</name>
<dbReference type="RefSeq" id="WP_104265673.1">
    <property type="nucleotide sequence ID" value="NZ_CP028130.1"/>
</dbReference>
<evidence type="ECO:0000313" key="2">
    <source>
        <dbReference type="Proteomes" id="UP000283946"/>
    </source>
</evidence>
<dbReference type="AlphaFoldDB" id="A0AAD1AHL2"/>
<protein>
    <submittedName>
        <fullName evidence="1">Uncharacterized protein</fullName>
    </submittedName>
</protein>
<organism evidence="1 2">
    <name type="scientific">Rathayibacter iranicus</name>
    <dbReference type="NCBI Taxonomy" id="59737"/>
    <lineage>
        <taxon>Bacteria</taxon>
        <taxon>Bacillati</taxon>
        <taxon>Actinomycetota</taxon>
        <taxon>Actinomycetes</taxon>
        <taxon>Micrococcales</taxon>
        <taxon>Microbacteriaceae</taxon>
        <taxon>Rathayibacter</taxon>
    </lineage>
</organism>
<evidence type="ECO:0000313" key="1">
    <source>
        <dbReference type="EMBL" id="AZZ56486.1"/>
    </source>
</evidence>